<evidence type="ECO:0000256" key="3">
    <source>
        <dbReference type="ARBA" id="ARBA00025466"/>
    </source>
</evidence>
<feature type="domain" description="Myb-like" evidence="4">
    <location>
        <begin position="8"/>
        <end position="81"/>
    </location>
</feature>
<dbReference type="InterPro" id="IPR028002">
    <property type="entry name" value="Myb_DNA-bind_5"/>
</dbReference>
<dbReference type="AlphaFoldDB" id="A0AAN8XNS8"/>
<comment type="subunit">
    <text evidence="1">Self-associates forming complexes of several hundred monomers.</text>
</comment>
<sequence length="254" mass="29157">MEYQNPQKPKKRNSNWTGEQSLLLVQLVNDKKWIMKGKVEEGVTWRSKKEAWLDITKKVNQAFPMVVRTPDQVEKRWYNILHKGKKDIIQQKRQNMDTGEGPPQKRQAMDPLSELVAEMLGPDILSLNGIAGLGNNDVAQFCMEQKDSRPNNDNCDIRLSSPAPSSDEEVVTEVYPQDVTPRRMRKGVNRGSAVSGELLETTLTAMKQAFEAHKDCCRSQRALMRKQEKFFTLMEEHFKLVNEKLLSMTHGMPQ</sequence>
<dbReference type="GO" id="GO:0005634">
    <property type="term" value="C:nucleus"/>
    <property type="evidence" value="ECO:0007669"/>
    <property type="project" value="TreeGrafter"/>
</dbReference>
<dbReference type="PANTHER" id="PTHR23098:SF16">
    <property type="entry name" value="REGULATORY PROTEIN ZESTE"/>
    <property type="match status" value="1"/>
</dbReference>
<dbReference type="PROSITE" id="PS50090">
    <property type="entry name" value="MYB_LIKE"/>
    <property type="match status" value="1"/>
</dbReference>
<comment type="caution">
    <text evidence="5">The sequence shown here is derived from an EMBL/GenBank/DDBJ whole genome shotgun (WGS) entry which is preliminary data.</text>
</comment>
<dbReference type="Proteomes" id="UP001381693">
    <property type="component" value="Unassembled WGS sequence"/>
</dbReference>
<comment type="function">
    <text evidence="3">Involved in transvection phenomena (= synapsis-dependent gene expression), where the synaptic pairing of chromosomes carrying genes with which zeste interacts influences the expression of these genes. Zeste binds to DNA and stimulates transcription from a nearby promoter.</text>
</comment>
<evidence type="ECO:0000313" key="6">
    <source>
        <dbReference type="Proteomes" id="UP001381693"/>
    </source>
</evidence>
<gene>
    <name evidence="5" type="ORF">SK128_013324</name>
</gene>
<accession>A0AAN8XNS8</accession>
<reference evidence="5 6" key="1">
    <citation type="submission" date="2023-11" db="EMBL/GenBank/DDBJ databases">
        <title>Halocaridina rubra genome assembly.</title>
        <authorList>
            <person name="Smith C."/>
        </authorList>
    </citation>
    <scope>NUCLEOTIDE SEQUENCE [LARGE SCALE GENOMIC DNA]</scope>
    <source>
        <strain evidence="5">EP-1</strain>
        <tissue evidence="5">Whole</tissue>
    </source>
</reference>
<organism evidence="5 6">
    <name type="scientific">Halocaridina rubra</name>
    <name type="common">Hawaiian red shrimp</name>
    <dbReference type="NCBI Taxonomy" id="373956"/>
    <lineage>
        <taxon>Eukaryota</taxon>
        <taxon>Metazoa</taxon>
        <taxon>Ecdysozoa</taxon>
        <taxon>Arthropoda</taxon>
        <taxon>Crustacea</taxon>
        <taxon>Multicrustacea</taxon>
        <taxon>Malacostraca</taxon>
        <taxon>Eumalacostraca</taxon>
        <taxon>Eucarida</taxon>
        <taxon>Decapoda</taxon>
        <taxon>Pleocyemata</taxon>
        <taxon>Caridea</taxon>
        <taxon>Atyoidea</taxon>
        <taxon>Atyidae</taxon>
        <taxon>Halocaridina</taxon>
    </lineage>
</organism>
<evidence type="ECO:0000259" key="4">
    <source>
        <dbReference type="PROSITE" id="PS50090"/>
    </source>
</evidence>
<dbReference type="Gene3D" id="1.10.10.60">
    <property type="entry name" value="Homeodomain-like"/>
    <property type="match status" value="1"/>
</dbReference>
<evidence type="ECO:0000256" key="1">
    <source>
        <dbReference type="ARBA" id="ARBA00011764"/>
    </source>
</evidence>
<name>A0AAN8XNS8_HALRR</name>
<dbReference type="InterPro" id="IPR001005">
    <property type="entry name" value="SANT/Myb"/>
</dbReference>
<keyword evidence="6" id="KW-1185">Reference proteome</keyword>
<evidence type="ECO:0000313" key="5">
    <source>
        <dbReference type="EMBL" id="KAK7082949.1"/>
    </source>
</evidence>
<dbReference type="Pfam" id="PF13873">
    <property type="entry name" value="Myb_DNA-bind_5"/>
    <property type="match status" value="1"/>
</dbReference>
<dbReference type="EMBL" id="JAXCGZ010003842">
    <property type="protein sequence ID" value="KAK7082949.1"/>
    <property type="molecule type" value="Genomic_DNA"/>
</dbReference>
<protein>
    <recommendedName>
        <fullName evidence="2">Regulatory protein zeste</fullName>
    </recommendedName>
</protein>
<dbReference type="PANTHER" id="PTHR23098">
    <property type="entry name" value="AGAP001331-PA-RELATED"/>
    <property type="match status" value="1"/>
</dbReference>
<proteinExistence type="predicted"/>
<evidence type="ECO:0000256" key="2">
    <source>
        <dbReference type="ARBA" id="ARBA00016807"/>
    </source>
</evidence>